<organism evidence="5 6">
    <name type="scientific">Ditylenchus dipsaci</name>
    <dbReference type="NCBI Taxonomy" id="166011"/>
    <lineage>
        <taxon>Eukaryota</taxon>
        <taxon>Metazoa</taxon>
        <taxon>Ecdysozoa</taxon>
        <taxon>Nematoda</taxon>
        <taxon>Chromadorea</taxon>
        <taxon>Rhabditida</taxon>
        <taxon>Tylenchina</taxon>
        <taxon>Tylenchomorpha</taxon>
        <taxon>Sphaerularioidea</taxon>
        <taxon>Anguinidae</taxon>
        <taxon>Anguininae</taxon>
        <taxon>Ditylenchus</taxon>
    </lineage>
</organism>
<dbReference type="Proteomes" id="UP000887574">
    <property type="component" value="Unplaced"/>
</dbReference>
<evidence type="ECO:0000313" key="6">
    <source>
        <dbReference type="WBParaSite" id="jg8931"/>
    </source>
</evidence>
<dbReference type="AlphaFoldDB" id="A0A915ER78"/>
<dbReference type="Gene3D" id="2.30.30.70">
    <property type="entry name" value="Ribosomal protein L21"/>
    <property type="match status" value="1"/>
</dbReference>
<dbReference type="InterPro" id="IPR008991">
    <property type="entry name" value="Translation_prot_SH3-like_sf"/>
</dbReference>
<dbReference type="WBParaSite" id="jg8931">
    <property type="protein sequence ID" value="jg8931"/>
    <property type="gene ID" value="jg8931"/>
</dbReference>
<sequence length="81" mass="9133">MPFKAYHGKTGRVFNVTKHALGVIINKRVRTRIIPKRINVRVEHVKPSNCAQSFCNDAKAMTSRRVTTVWEGKLCFSSSSA</sequence>
<dbReference type="FunFam" id="2.30.30.70:FF:000001">
    <property type="entry name" value="60S ribosomal protein L21"/>
    <property type="match status" value="1"/>
</dbReference>
<keyword evidence="2" id="KW-0689">Ribosomal protein</keyword>
<proteinExistence type="inferred from homology"/>
<dbReference type="GO" id="GO:0003735">
    <property type="term" value="F:structural constituent of ribosome"/>
    <property type="evidence" value="ECO:0007669"/>
    <property type="project" value="InterPro"/>
</dbReference>
<dbReference type="GO" id="GO:0006412">
    <property type="term" value="P:translation"/>
    <property type="evidence" value="ECO:0007669"/>
    <property type="project" value="InterPro"/>
</dbReference>
<dbReference type="InterPro" id="IPR001147">
    <property type="entry name" value="Ribosomal_eL21"/>
</dbReference>
<keyword evidence="5" id="KW-1185">Reference proteome</keyword>
<comment type="similarity">
    <text evidence="1">Belongs to the eukaryotic ribosomal protein eL21 family.</text>
</comment>
<reference evidence="6" key="1">
    <citation type="submission" date="2022-11" db="UniProtKB">
        <authorList>
            <consortium name="WormBaseParasite"/>
        </authorList>
    </citation>
    <scope>IDENTIFICATION</scope>
</reference>
<accession>A0A915ER78</accession>
<protein>
    <recommendedName>
        <fullName evidence="4">60S ribosomal protein L21</fullName>
    </recommendedName>
</protein>
<dbReference type="SUPFAM" id="SSF50104">
    <property type="entry name" value="Translation proteins SH3-like domain"/>
    <property type="match status" value="1"/>
</dbReference>
<evidence type="ECO:0000256" key="4">
    <source>
        <dbReference type="ARBA" id="ARBA00035327"/>
    </source>
</evidence>
<name>A0A915ER78_9BILA</name>
<dbReference type="InterPro" id="IPR036948">
    <property type="entry name" value="Ribosomal_eL21_sf"/>
</dbReference>
<evidence type="ECO:0000256" key="1">
    <source>
        <dbReference type="ARBA" id="ARBA00008427"/>
    </source>
</evidence>
<dbReference type="Pfam" id="PF01157">
    <property type="entry name" value="Ribosomal_L21e"/>
    <property type="match status" value="1"/>
</dbReference>
<evidence type="ECO:0000313" key="5">
    <source>
        <dbReference type="Proteomes" id="UP000887574"/>
    </source>
</evidence>
<keyword evidence="3" id="KW-0687">Ribonucleoprotein</keyword>
<dbReference type="GO" id="GO:0005840">
    <property type="term" value="C:ribosome"/>
    <property type="evidence" value="ECO:0007669"/>
    <property type="project" value="UniProtKB-KW"/>
</dbReference>
<dbReference type="PANTHER" id="PTHR20981">
    <property type="entry name" value="60S RIBOSOMAL PROTEIN L21"/>
    <property type="match status" value="1"/>
</dbReference>
<evidence type="ECO:0000256" key="3">
    <source>
        <dbReference type="ARBA" id="ARBA00023274"/>
    </source>
</evidence>
<evidence type="ECO:0000256" key="2">
    <source>
        <dbReference type="ARBA" id="ARBA00022980"/>
    </source>
</evidence>
<dbReference type="GO" id="GO:1990904">
    <property type="term" value="C:ribonucleoprotein complex"/>
    <property type="evidence" value="ECO:0007669"/>
    <property type="project" value="UniProtKB-KW"/>
</dbReference>